<dbReference type="SUPFAM" id="SSF82544">
    <property type="entry name" value="GckA/TtuD-like"/>
    <property type="match status" value="1"/>
</dbReference>
<accession>A0A0B1SZZ9</accession>
<evidence type="ECO:0000313" key="5">
    <source>
        <dbReference type="Proteomes" id="UP000053660"/>
    </source>
</evidence>
<dbReference type="InterPro" id="IPR025286">
    <property type="entry name" value="MOFRL_assoc_dom"/>
</dbReference>
<dbReference type="PANTHER" id="PTHR12227:SF0">
    <property type="entry name" value="GLYCERATE KINASE"/>
    <property type="match status" value="1"/>
</dbReference>
<dbReference type="PANTHER" id="PTHR12227">
    <property type="entry name" value="GLYCERATE KINASE"/>
    <property type="match status" value="1"/>
</dbReference>
<dbReference type="Gene3D" id="3.40.50.10180">
    <property type="entry name" value="Glycerate kinase, MOFRL-like N-terminal domain"/>
    <property type="match status" value="1"/>
</dbReference>
<sequence length="432" mass="45994">ALRLTSEKLTVSSSSGTASIEVSDKTRFIITAFGKASLAMTKAAEEQLGTRLHDGIVIAPNVAGSNVPSNLRSRVFHGARNNLPDQDSVTATRAALDCIRKNDSVDSVFLFLVSGGGSALFCAPDGITLEEKLSTIRTLASNGADIRVLNSFRQKLSAVKGGKTLNYVKKGQVVALLMSDLIDNLIQFIASGPTILQTKAMVEMSQALTTAPKWTLLLPAQILSKLQYTPPTPNVEPHNIIVGSILTALSELESFFTSQGYDTHVITSTLEGNATNRGKDFAELIASPREDIPNVVQEKFDGNISRKLGSKVALLFGGETTVVIRGPGKGGRCQEMALSCLISLASSTKPLPTFLFLAAGTDGQDGPTDAAGAYITNNDISCDIAKKGLTYLEKSNSYEFWSTYNNGTNHIKPGSTGTNVMDIQIVLLNFAS</sequence>
<dbReference type="GO" id="GO:0005737">
    <property type="term" value="C:cytoplasm"/>
    <property type="evidence" value="ECO:0007669"/>
    <property type="project" value="TreeGrafter"/>
</dbReference>
<dbReference type="Proteomes" id="UP000053660">
    <property type="component" value="Unassembled WGS sequence"/>
</dbReference>
<feature type="domain" description="MOFRL-associated" evidence="3">
    <location>
        <begin position="9"/>
        <end position="223"/>
    </location>
</feature>
<dbReference type="InterPro" id="IPR038614">
    <property type="entry name" value="GK_N_sf"/>
</dbReference>
<evidence type="ECO:0000256" key="1">
    <source>
        <dbReference type="ARBA" id="ARBA00005393"/>
    </source>
</evidence>
<evidence type="ECO:0000259" key="2">
    <source>
        <dbReference type="Pfam" id="PF05161"/>
    </source>
</evidence>
<dbReference type="GO" id="GO:0008887">
    <property type="term" value="F:glycerate kinase activity"/>
    <property type="evidence" value="ECO:0007669"/>
    <property type="project" value="InterPro"/>
</dbReference>
<dbReference type="Gene3D" id="3.40.1480.10">
    <property type="entry name" value="MOFRL domain"/>
    <property type="match status" value="1"/>
</dbReference>
<protein>
    <submittedName>
        <fullName evidence="4">MOFRL family protein</fullName>
    </submittedName>
</protein>
<reference evidence="4 5" key="1">
    <citation type="submission" date="2014-03" db="EMBL/GenBank/DDBJ databases">
        <title>Draft genome of the hookworm Oesophagostomum dentatum.</title>
        <authorList>
            <person name="Mitreva M."/>
        </authorList>
    </citation>
    <scope>NUCLEOTIDE SEQUENCE [LARGE SCALE GENOMIC DNA]</scope>
    <source>
        <strain evidence="4 5">OD-Hann</strain>
    </source>
</reference>
<dbReference type="EMBL" id="KN554133">
    <property type="protein sequence ID" value="KHJ89496.1"/>
    <property type="molecule type" value="Genomic_DNA"/>
</dbReference>
<comment type="similarity">
    <text evidence="1">Belongs to the glycerate kinase type-2 family.</text>
</comment>
<dbReference type="InterPro" id="IPR037035">
    <property type="entry name" value="GK-like_C_sf"/>
</dbReference>
<dbReference type="OrthoDB" id="44918at2759"/>
<name>A0A0B1SZZ9_OESDE</name>
<feature type="domain" description="MOFRL" evidence="2">
    <location>
        <begin position="312"/>
        <end position="422"/>
    </location>
</feature>
<feature type="non-terminal residue" evidence="4">
    <location>
        <position position="1"/>
    </location>
</feature>
<evidence type="ECO:0000259" key="3">
    <source>
        <dbReference type="Pfam" id="PF13660"/>
    </source>
</evidence>
<dbReference type="InterPro" id="IPR039760">
    <property type="entry name" value="MOFRL_protein"/>
</dbReference>
<organism evidence="4 5">
    <name type="scientific">Oesophagostomum dentatum</name>
    <name type="common">Nodular worm</name>
    <dbReference type="NCBI Taxonomy" id="61180"/>
    <lineage>
        <taxon>Eukaryota</taxon>
        <taxon>Metazoa</taxon>
        <taxon>Ecdysozoa</taxon>
        <taxon>Nematoda</taxon>
        <taxon>Chromadorea</taxon>
        <taxon>Rhabditida</taxon>
        <taxon>Rhabditina</taxon>
        <taxon>Rhabditomorpha</taxon>
        <taxon>Strongyloidea</taxon>
        <taxon>Strongylidae</taxon>
        <taxon>Oesophagostomum</taxon>
    </lineage>
</organism>
<dbReference type="Pfam" id="PF05161">
    <property type="entry name" value="MOFRL"/>
    <property type="match status" value="1"/>
</dbReference>
<gene>
    <name evidence="4" type="ORF">OESDEN_10677</name>
</gene>
<dbReference type="AlphaFoldDB" id="A0A0B1SZZ9"/>
<evidence type="ECO:0000313" key="4">
    <source>
        <dbReference type="EMBL" id="KHJ89496.1"/>
    </source>
</evidence>
<proteinExistence type="inferred from homology"/>
<dbReference type="InterPro" id="IPR007835">
    <property type="entry name" value="MOFRL"/>
</dbReference>
<dbReference type="Pfam" id="PF13660">
    <property type="entry name" value="DUF4147"/>
    <property type="match status" value="1"/>
</dbReference>
<keyword evidence="5" id="KW-1185">Reference proteome</keyword>